<dbReference type="Pfam" id="PF06327">
    <property type="entry name" value="Adcy_cons_dom"/>
    <property type="match status" value="1"/>
</dbReference>
<keyword evidence="10 15" id="KW-1133">Transmembrane helix</keyword>
<comment type="similarity">
    <text evidence="14">Belongs to the adenylyl cyclase class-4/guanylyl cyclase family.</text>
</comment>
<keyword evidence="12 15" id="KW-0472">Membrane</keyword>
<evidence type="ECO:0000256" key="7">
    <source>
        <dbReference type="ARBA" id="ARBA00022741"/>
    </source>
</evidence>
<evidence type="ECO:0000256" key="12">
    <source>
        <dbReference type="ARBA" id="ARBA00023136"/>
    </source>
</evidence>
<feature type="transmembrane region" description="Helical" evidence="15">
    <location>
        <begin position="525"/>
        <end position="543"/>
    </location>
</feature>
<reference evidence="17 18" key="1">
    <citation type="submission" date="2018-04" db="EMBL/GenBank/DDBJ databases">
        <title>The genome of golden apple snail Pomacea canaliculata provides insight into stress tolerance and invasive adaptation.</title>
        <authorList>
            <person name="Liu C."/>
            <person name="Liu B."/>
            <person name="Ren Y."/>
            <person name="Zhang Y."/>
            <person name="Wang H."/>
            <person name="Li S."/>
            <person name="Jiang F."/>
            <person name="Yin L."/>
            <person name="Zhang G."/>
            <person name="Qian W."/>
            <person name="Fan W."/>
        </authorList>
    </citation>
    <scope>NUCLEOTIDE SEQUENCE [LARGE SCALE GENOMIC DNA]</scope>
    <source>
        <strain evidence="17">SZHN2017</strain>
        <tissue evidence="17">Muscle</tissue>
    </source>
</reference>
<dbReference type="InterPro" id="IPR029787">
    <property type="entry name" value="Nucleotide_cyclase"/>
</dbReference>
<dbReference type="FunFam" id="3.30.70.1230:FF:000114">
    <property type="entry name" value="Adenylate cyclase 8 (brain)"/>
    <property type="match status" value="1"/>
</dbReference>
<keyword evidence="6" id="KW-0479">Metal-binding</keyword>
<evidence type="ECO:0000313" key="17">
    <source>
        <dbReference type="EMBL" id="PVD31143.1"/>
    </source>
</evidence>
<keyword evidence="9" id="KW-0460">Magnesium</keyword>
<dbReference type="InterPro" id="IPR018297">
    <property type="entry name" value="A/G_cyclase_CS"/>
</dbReference>
<dbReference type="OrthoDB" id="2107370at2759"/>
<dbReference type="GO" id="GO:0035556">
    <property type="term" value="P:intracellular signal transduction"/>
    <property type="evidence" value="ECO:0007669"/>
    <property type="project" value="InterPro"/>
</dbReference>
<dbReference type="GO" id="GO:0005524">
    <property type="term" value="F:ATP binding"/>
    <property type="evidence" value="ECO:0007669"/>
    <property type="project" value="UniProtKB-KW"/>
</dbReference>
<dbReference type="GO" id="GO:0005886">
    <property type="term" value="C:plasma membrane"/>
    <property type="evidence" value="ECO:0007669"/>
    <property type="project" value="InterPro"/>
</dbReference>
<feature type="transmembrane region" description="Helical" evidence="15">
    <location>
        <begin position="488"/>
        <end position="505"/>
    </location>
</feature>
<dbReference type="SUPFAM" id="SSF55073">
    <property type="entry name" value="Nucleotide cyclase"/>
    <property type="match status" value="1"/>
</dbReference>
<evidence type="ECO:0000256" key="3">
    <source>
        <dbReference type="ARBA" id="ARBA00004141"/>
    </source>
</evidence>
<evidence type="ECO:0000256" key="5">
    <source>
        <dbReference type="ARBA" id="ARBA00022692"/>
    </source>
</evidence>
<keyword evidence="11" id="KW-0115">cAMP biosynthesis</keyword>
<protein>
    <recommendedName>
        <fullName evidence="4">adenylate cyclase</fullName>
        <ecNumber evidence="4">4.6.1.1</ecNumber>
    </recommendedName>
</protein>
<comment type="subcellular location">
    <subcellularLocation>
        <location evidence="3">Membrane</location>
        <topology evidence="3">Multi-pass membrane protein</topology>
    </subcellularLocation>
</comment>
<organism evidence="17 18">
    <name type="scientific">Pomacea canaliculata</name>
    <name type="common">Golden apple snail</name>
    <dbReference type="NCBI Taxonomy" id="400727"/>
    <lineage>
        <taxon>Eukaryota</taxon>
        <taxon>Metazoa</taxon>
        <taxon>Spiralia</taxon>
        <taxon>Lophotrochozoa</taxon>
        <taxon>Mollusca</taxon>
        <taxon>Gastropoda</taxon>
        <taxon>Caenogastropoda</taxon>
        <taxon>Architaenioglossa</taxon>
        <taxon>Ampullarioidea</taxon>
        <taxon>Ampullariidae</taxon>
        <taxon>Pomacea</taxon>
    </lineage>
</organism>
<comment type="caution">
    <text evidence="17">The sequence shown here is derived from an EMBL/GenBank/DDBJ whole genome shotgun (WGS) entry which is preliminary data.</text>
</comment>
<dbReference type="InterPro" id="IPR001054">
    <property type="entry name" value="A/G_cyclase"/>
</dbReference>
<sequence>MQRSPAPSCVAAGDDVRKGGARGREKLLLSVLPQHVAMEMKQDITNPHTGPFHKIYIQRHDNVTILFADIVGFTALASQCTAQELVRILNELFGRFDQLAKNNHCLRIKILGDCYYCVSGLPEPRADHAHCCVEMGLDMIDAIASVCEQTDVQLNMRVGLHTGRVLCGVLGLKKWQYDVWSNDVTLANYMEAGGIPGRVHITRATLEHLHGDYEVEDGNGGDRKDFLRQHNVETFLIKTKHPRKHTSLMNRDLAGLRPKKLSFKGVSSCVIRLMQSVKFNAEIPFSDVLTPSQEERSCHRWVSRRQSNVGSGADVLSAAHAPHSTHCRSTSSSGPTDRVNKYLAQALVARSIEREKSNHVNFVTLRFKATHKERQFQESGDFAFSGSLICSLLMLMCVAGLQAVVLPRTLLLLMLFLAGFTWISVVLILILSVKLKLCCTGGKFFEFLADATPVSGDDHLTCEFPPYIFLSGVLCCLGVAVFLKLSALVKMLLMAFTSATFIITMELTHDQLFVDFDHKTRPLVPTHVIGIVVLAIFTVALYVQGRQQEWTNRLDFLWRIQAAEEKSEMAELQSSNRRILCNLLPTHVASHFIDHQNRSHMQYSKVGVFFASVPNFSDFYMELDANNQGVECLRVLNEI</sequence>
<feature type="domain" description="Guanylate cyclase" evidence="16">
    <location>
        <begin position="64"/>
        <end position="191"/>
    </location>
</feature>
<feature type="transmembrane region" description="Helical" evidence="15">
    <location>
        <begin position="382"/>
        <end position="404"/>
    </location>
</feature>
<comment type="cofactor">
    <cofactor evidence="2">
        <name>Mg(2+)</name>
        <dbReference type="ChEBI" id="CHEBI:18420"/>
    </cofactor>
</comment>
<keyword evidence="8" id="KW-0067">ATP-binding</keyword>
<evidence type="ECO:0000256" key="14">
    <source>
        <dbReference type="RuleBase" id="RU000405"/>
    </source>
</evidence>
<dbReference type="EC" id="4.6.1.1" evidence="4"/>
<evidence type="ECO:0000256" key="6">
    <source>
        <dbReference type="ARBA" id="ARBA00022723"/>
    </source>
</evidence>
<dbReference type="EMBL" id="PZQS01000005">
    <property type="protein sequence ID" value="PVD31143.1"/>
    <property type="molecule type" value="Genomic_DNA"/>
</dbReference>
<evidence type="ECO:0000256" key="13">
    <source>
        <dbReference type="ARBA" id="ARBA00023239"/>
    </source>
</evidence>
<dbReference type="InterPro" id="IPR009398">
    <property type="entry name" value="Adcy_conserved_dom"/>
</dbReference>
<dbReference type="Proteomes" id="UP000245119">
    <property type="component" value="Linkage Group LG5"/>
</dbReference>
<dbReference type="GO" id="GO:0006171">
    <property type="term" value="P:cAMP biosynthetic process"/>
    <property type="evidence" value="ECO:0007669"/>
    <property type="project" value="UniProtKB-KW"/>
</dbReference>
<accession>A0A2T7PCJ4</accession>
<dbReference type="CDD" id="cd07302">
    <property type="entry name" value="CHD"/>
    <property type="match status" value="1"/>
</dbReference>
<dbReference type="STRING" id="400727.A0A2T7PCJ4"/>
<evidence type="ECO:0000256" key="9">
    <source>
        <dbReference type="ARBA" id="ARBA00022842"/>
    </source>
</evidence>
<dbReference type="PANTHER" id="PTHR45627:SF26">
    <property type="entry name" value="ADENYLATE CYCLASE TYPE 1"/>
    <property type="match status" value="1"/>
</dbReference>
<gene>
    <name evidence="17" type="ORF">C0Q70_10421</name>
</gene>
<dbReference type="GO" id="GO:0004016">
    <property type="term" value="F:adenylate cyclase activity"/>
    <property type="evidence" value="ECO:0007669"/>
    <property type="project" value="UniProtKB-EC"/>
</dbReference>
<dbReference type="Gene3D" id="3.30.70.1230">
    <property type="entry name" value="Nucleotide cyclase"/>
    <property type="match status" value="2"/>
</dbReference>
<evidence type="ECO:0000256" key="1">
    <source>
        <dbReference type="ARBA" id="ARBA00001593"/>
    </source>
</evidence>
<evidence type="ECO:0000256" key="15">
    <source>
        <dbReference type="SAM" id="Phobius"/>
    </source>
</evidence>
<feature type="transmembrane region" description="Helical" evidence="15">
    <location>
        <begin position="464"/>
        <end position="483"/>
    </location>
</feature>
<dbReference type="PROSITE" id="PS00452">
    <property type="entry name" value="GUANYLATE_CYCLASE_1"/>
    <property type="match status" value="1"/>
</dbReference>
<name>A0A2T7PCJ4_POMCA</name>
<evidence type="ECO:0000256" key="4">
    <source>
        <dbReference type="ARBA" id="ARBA00012201"/>
    </source>
</evidence>
<evidence type="ECO:0000256" key="8">
    <source>
        <dbReference type="ARBA" id="ARBA00022840"/>
    </source>
</evidence>
<dbReference type="PROSITE" id="PS50125">
    <property type="entry name" value="GUANYLATE_CYCLASE_2"/>
    <property type="match status" value="1"/>
</dbReference>
<dbReference type="SMART" id="SM00044">
    <property type="entry name" value="CYCc"/>
    <property type="match status" value="1"/>
</dbReference>
<keyword evidence="18" id="KW-1185">Reference proteome</keyword>
<evidence type="ECO:0000259" key="16">
    <source>
        <dbReference type="PROSITE" id="PS50125"/>
    </source>
</evidence>
<evidence type="ECO:0000256" key="11">
    <source>
        <dbReference type="ARBA" id="ARBA00022998"/>
    </source>
</evidence>
<dbReference type="GO" id="GO:0046872">
    <property type="term" value="F:metal ion binding"/>
    <property type="evidence" value="ECO:0007669"/>
    <property type="project" value="UniProtKB-KW"/>
</dbReference>
<dbReference type="AlphaFoldDB" id="A0A2T7PCJ4"/>
<dbReference type="PANTHER" id="PTHR45627">
    <property type="entry name" value="ADENYLATE CYCLASE TYPE 1"/>
    <property type="match status" value="1"/>
</dbReference>
<comment type="catalytic activity">
    <reaction evidence="1">
        <text>ATP = 3',5'-cyclic AMP + diphosphate</text>
        <dbReference type="Rhea" id="RHEA:15389"/>
        <dbReference type="ChEBI" id="CHEBI:30616"/>
        <dbReference type="ChEBI" id="CHEBI:33019"/>
        <dbReference type="ChEBI" id="CHEBI:58165"/>
        <dbReference type="EC" id="4.6.1.1"/>
    </reaction>
</comment>
<evidence type="ECO:0000256" key="2">
    <source>
        <dbReference type="ARBA" id="ARBA00001946"/>
    </source>
</evidence>
<feature type="transmembrane region" description="Helical" evidence="15">
    <location>
        <begin position="411"/>
        <end position="433"/>
    </location>
</feature>
<dbReference type="GO" id="GO:0007189">
    <property type="term" value="P:adenylate cyclase-activating G protein-coupled receptor signaling pathway"/>
    <property type="evidence" value="ECO:0007669"/>
    <property type="project" value="TreeGrafter"/>
</dbReference>
<evidence type="ECO:0000313" key="18">
    <source>
        <dbReference type="Proteomes" id="UP000245119"/>
    </source>
</evidence>
<proteinExistence type="inferred from homology"/>
<keyword evidence="7" id="KW-0547">Nucleotide-binding</keyword>
<dbReference type="Pfam" id="PF00211">
    <property type="entry name" value="Guanylate_cyc"/>
    <property type="match status" value="1"/>
</dbReference>
<keyword evidence="5 15" id="KW-0812">Transmembrane</keyword>
<keyword evidence="13 14" id="KW-0456">Lyase</keyword>
<evidence type="ECO:0000256" key="10">
    <source>
        <dbReference type="ARBA" id="ARBA00022989"/>
    </source>
</evidence>